<dbReference type="Proteomes" id="UP000308768">
    <property type="component" value="Unassembled WGS sequence"/>
</dbReference>
<dbReference type="EMBL" id="NAJN01002809">
    <property type="protein sequence ID" value="TKA48806.1"/>
    <property type="molecule type" value="Genomic_DNA"/>
</dbReference>
<organism evidence="2 3">
    <name type="scientific">Cryomyces minteri</name>
    <dbReference type="NCBI Taxonomy" id="331657"/>
    <lineage>
        <taxon>Eukaryota</taxon>
        <taxon>Fungi</taxon>
        <taxon>Dikarya</taxon>
        <taxon>Ascomycota</taxon>
        <taxon>Pezizomycotina</taxon>
        <taxon>Dothideomycetes</taxon>
        <taxon>Dothideomycetes incertae sedis</taxon>
        <taxon>Cryomyces</taxon>
    </lineage>
</organism>
<protein>
    <submittedName>
        <fullName evidence="2">Uncharacterized protein</fullName>
    </submittedName>
</protein>
<dbReference type="AlphaFoldDB" id="A0A4U0VKV5"/>
<dbReference type="OrthoDB" id="194468at2759"/>
<comment type="caution">
    <text evidence="2">The sequence shown here is derived from an EMBL/GenBank/DDBJ whole genome shotgun (WGS) entry which is preliminary data.</text>
</comment>
<dbReference type="InterPro" id="IPR011059">
    <property type="entry name" value="Metal-dep_hydrolase_composite"/>
</dbReference>
<dbReference type="SUPFAM" id="SSF51338">
    <property type="entry name" value="Composite domain of metallo-dependent hydrolases"/>
    <property type="match status" value="1"/>
</dbReference>
<evidence type="ECO:0000313" key="3">
    <source>
        <dbReference type="Proteomes" id="UP000308768"/>
    </source>
</evidence>
<sequence length="104" mass="11344">MVGAAQQDPVAAVVLHSSPADIDMLIVDGVIRKDNGELRSVEIAADDAKWAGNRSSLKWADVAKEIIMRRKVIAEKLAKIDMVNAQEGAMKAFHYNRDLLADSV</sequence>
<reference evidence="2 3" key="1">
    <citation type="submission" date="2017-03" db="EMBL/GenBank/DDBJ databases">
        <title>Genomes of endolithic fungi from Antarctica.</title>
        <authorList>
            <person name="Coleine C."/>
            <person name="Masonjones S."/>
            <person name="Stajich J.E."/>
        </authorList>
    </citation>
    <scope>NUCLEOTIDE SEQUENCE [LARGE SCALE GENOMIC DNA]</scope>
    <source>
        <strain evidence="2 3">CCFEE 5187</strain>
    </source>
</reference>
<evidence type="ECO:0000313" key="1">
    <source>
        <dbReference type="EMBL" id="TKA48806.1"/>
    </source>
</evidence>
<keyword evidence="3" id="KW-1185">Reference proteome</keyword>
<gene>
    <name evidence="2" type="ORF">B0A49_12089</name>
    <name evidence="1" type="ORF">B0A49_12256</name>
</gene>
<evidence type="ECO:0000313" key="2">
    <source>
        <dbReference type="EMBL" id="TKA49970.1"/>
    </source>
</evidence>
<dbReference type="GO" id="GO:0016810">
    <property type="term" value="F:hydrolase activity, acting on carbon-nitrogen (but not peptide) bonds"/>
    <property type="evidence" value="ECO:0007669"/>
    <property type="project" value="InterPro"/>
</dbReference>
<dbReference type="STRING" id="331657.A0A4U0VKV5"/>
<proteinExistence type="predicted"/>
<dbReference type="EMBL" id="NAJN01002689">
    <property type="protein sequence ID" value="TKA49970.1"/>
    <property type="molecule type" value="Genomic_DNA"/>
</dbReference>
<name>A0A4U0VKV5_9PEZI</name>
<accession>A0A4U0VKV5</accession>